<feature type="transmembrane region" description="Helical" evidence="8">
    <location>
        <begin position="61"/>
        <end position="84"/>
    </location>
</feature>
<feature type="domain" description="Citrate transporter-like" evidence="9">
    <location>
        <begin position="16"/>
        <end position="339"/>
    </location>
</feature>
<feature type="transmembrane region" description="Helical" evidence="8">
    <location>
        <begin position="31"/>
        <end position="49"/>
    </location>
</feature>
<dbReference type="PRINTS" id="PR00758">
    <property type="entry name" value="ARSENICPUMP"/>
</dbReference>
<protein>
    <submittedName>
        <fullName evidence="10">Arsenic efflux pump protein</fullName>
    </submittedName>
</protein>
<evidence type="ECO:0000256" key="4">
    <source>
        <dbReference type="ARBA" id="ARBA00022475"/>
    </source>
</evidence>
<comment type="subcellular location">
    <subcellularLocation>
        <location evidence="1">Cell membrane</location>
        <topology evidence="1">Multi-pass membrane protein</topology>
    </subcellularLocation>
</comment>
<feature type="transmembrane region" description="Helical" evidence="8">
    <location>
        <begin position="271"/>
        <end position="290"/>
    </location>
</feature>
<reference evidence="10" key="1">
    <citation type="submission" date="2012-09" db="EMBL/GenBank/DDBJ databases">
        <title>Metagenomic Characterization of a Microbial Community in Wastewater Detects High Levels of Antibiotic Resistance.</title>
        <authorList>
            <person name="Abrams M."/>
            <person name="Caldwell A."/>
            <person name="Vandaei E."/>
            <person name="Lee W."/>
            <person name="Perrott J."/>
            <person name="Khan S.Y."/>
            <person name="Ta J."/>
            <person name="Romero D."/>
            <person name="Nguyen V."/>
            <person name="Pourmand N."/>
            <person name="Ouverney C.C."/>
        </authorList>
    </citation>
    <scope>NUCLEOTIDE SEQUENCE</scope>
</reference>
<comment type="similarity">
    <text evidence="2">Belongs to the CitM (TC 2.A.11) transporter family.</text>
</comment>
<keyword evidence="6 8" id="KW-1133">Transmembrane helix</keyword>
<keyword evidence="4" id="KW-1003">Cell membrane</keyword>
<dbReference type="AlphaFoldDB" id="L7VTK1"/>
<feature type="transmembrane region" description="Helical" evidence="8">
    <location>
        <begin position="6"/>
        <end position="24"/>
    </location>
</feature>
<evidence type="ECO:0000313" key="10">
    <source>
        <dbReference type="EMBL" id="AGC72467.1"/>
    </source>
</evidence>
<feature type="transmembrane region" description="Helical" evidence="8">
    <location>
        <begin position="310"/>
        <end position="337"/>
    </location>
</feature>
<dbReference type="InterPro" id="IPR000802">
    <property type="entry name" value="Arsenical_pump_ArsB"/>
</dbReference>
<feature type="transmembrane region" description="Helical" evidence="8">
    <location>
        <begin position="229"/>
        <end position="259"/>
    </location>
</feature>
<keyword evidence="5 8" id="KW-0812">Transmembrane</keyword>
<dbReference type="GO" id="GO:0005886">
    <property type="term" value="C:plasma membrane"/>
    <property type="evidence" value="ECO:0007669"/>
    <property type="project" value="UniProtKB-SubCell"/>
</dbReference>
<evidence type="ECO:0000256" key="8">
    <source>
        <dbReference type="SAM" id="Phobius"/>
    </source>
</evidence>
<accession>L7VTK1</accession>
<feature type="transmembrane region" description="Helical" evidence="8">
    <location>
        <begin position="349"/>
        <end position="373"/>
    </location>
</feature>
<evidence type="ECO:0000256" key="2">
    <source>
        <dbReference type="ARBA" id="ARBA00009843"/>
    </source>
</evidence>
<evidence type="ECO:0000256" key="6">
    <source>
        <dbReference type="ARBA" id="ARBA00022989"/>
    </source>
</evidence>
<dbReference type="Pfam" id="PF03600">
    <property type="entry name" value="CitMHS"/>
    <property type="match status" value="1"/>
</dbReference>
<name>L7VTK1_9BACT</name>
<evidence type="ECO:0000259" key="9">
    <source>
        <dbReference type="Pfam" id="PF03600"/>
    </source>
</evidence>
<organism evidence="10">
    <name type="scientific">uncultured bacterium A1Q1_fos_499</name>
    <dbReference type="NCBI Taxonomy" id="1256578"/>
    <lineage>
        <taxon>Bacteria</taxon>
        <taxon>environmental samples</taxon>
    </lineage>
</organism>
<keyword evidence="7 8" id="KW-0472">Membrane</keyword>
<evidence type="ECO:0000256" key="3">
    <source>
        <dbReference type="ARBA" id="ARBA00022448"/>
    </source>
</evidence>
<dbReference type="GO" id="GO:0015105">
    <property type="term" value="F:arsenite transmembrane transporter activity"/>
    <property type="evidence" value="ECO:0007669"/>
    <property type="project" value="InterPro"/>
</dbReference>
<evidence type="ECO:0000256" key="5">
    <source>
        <dbReference type="ARBA" id="ARBA00022692"/>
    </source>
</evidence>
<keyword evidence="3" id="KW-0813">Transport</keyword>
<feature type="transmembrane region" description="Helical" evidence="8">
    <location>
        <begin position="167"/>
        <end position="193"/>
    </location>
</feature>
<sequence>MAPSALPLILFAATYALLAVGRIPGLALDRTGFAVLGALSFLATGGISLDEAKLAVDAPTLTLLFSMMLLSAQYQMSGLYGSIGRRLARARSPHRLLAAVLSVSALLAALLTNDVVCFALTPLLCAATLAARLDPLPYLLALACGTNIGSALTPIGNPQNILISQRLGLPFLPFVAVCVLPVAAALLFTYWILARRVRALPVDAAAVTGEALAESGPEPALDRWEAAKAVVLTLAAIALFLSPVPAYLTGCAVSGVVLTSRRMHSRTMLGLVDWQMLALFVALFIVTRGLELSGWTELGQRFLAGAGVDFTSLAALVPAVALLGNLVGNVPAVMLLLRFLPGEPALPVVGYALALASTFAGNALLIGSVANLIVVEQASRFGIRIGFRDHLRVGLPVTLFSLAAVVVTLAWLAR</sequence>
<feature type="transmembrane region" description="Helical" evidence="8">
    <location>
        <begin position="393"/>
        <end position="413"/>
    </location>
</feature>
<evidence type="ECO:0000256" key="1">
    <source>
        <dbReference type="ARBA" id="ARBA00004651"/>
    </source>
</evidence>
<proteinExistence type="inferred from homology"/>
<dbReference type="PANTHER" id="PTHR43302:SF5">
    <property type="entry name" value="TRANSPORTER ARSB-RELATED"/>
    <property type="match status" value="1"/>
</dbReference>
<evidence type="ECO:0000256" key="7">
    <source>
        <dbReference type="ARBA" id="ARBA00023136"/>
    </source>
</evidence>
<feature type="transmembrane region" description="Helical" evidence="8">
    <location>
        <begin position="96"/>
        <end position="124"/>
    </location>
</feature>
<dbReference type="EMBL" id="JX649903">
    <property type="protein sequence ID" value="AGC72467.1"/>
    <property type="molecule type" value="Genomic_DNA"/>
</dbReference>
<dbReference type="PANTHER" id="PTHR43302">
    <property type="entry name" value="TRANSPORTER ARSB-RELATED"/>
    <property type="match status" value="1"/>
</dbReference>
<dbReference type="InterPro" id="IPR004680">
    <property type="entry name" value="Cit_transptr-like_dom"/>
</dbReference>